<evidence type="ECO:0000313" key="2">
    <source>
        <dbReference type="Proteomes" id="UP000325440"/>
    </source>
</evidence>
<keyword evidence="2" id="KW-1185">Reference proteome</keyword>
<dbReference type="Proteomes" id="UP000325440">
    <property type="component" value="Unassembled WGS sequence"/>
</dbReference>
<dbReference type="EMBL" id="CABPRJ010001499">
    <property type="protein sequence ID" value="VVC38793.1"/>
    <property type="molecule type" value="Genomic_DNA"/>
</dbReference>
<name>A0A5E4N282_9HEMI</name>
<protein>
    <submittedName>
        <fullName evidence="1">SPARC/Testican, calcium-binding domain</fullName>
    </submittedName>
</protein>
<dbReference type="OrthoDB" id="6780114at2759"/>
<evidence type="ECO:0000313" key="1">
    <source>
        <dbReference type="EMBL" id="VVC38793.1"/>
    </source>
</evidence>
<gene>
    <name evidence="1" type="ORF">CINCED_3A008392</name>
</gene>
<sequence>MDFYEYGYHEVITNADNVAIVATAHDMIEISQMLTTAAQRTKDWLTNIELELAFNKFEVMNITKSRTHNECEVEIDNTKIPASPSLKYLDLHIDLKLNFSEHAHIVAQKTSITANKLMKIMSNISATRPRRSRLRAEIIRSQILYGVEF</sequence>
<accession>A0A5E4N282</accession>
<proteinExistence type="predicted"/>
<organism evidence="1 2">
    <name type="scientific">Cinara cedri</name>
    <dbReference type="NCBI Taxonomy" id="506608"/>
    <lineage>
        <taxon>Eukaryota</taxon>
        <taxon>Metazoa</taxon>
        <taxon>Ecdysozoa</taxon>
        <taxon>Arthropoda</taxon>
        <taxon>Hexapoda</taxon>
        <taxon>Insecta</taxon>
        <taxon>Pterygota</taxon>
        <taxon>Neoptera</taxon>
        <taxon>Paraneoptera</taxon>
        <taxon>Hemiptera</taxon>
        <taxon>Sternorrhyncha</taxon>
        <taxon>Aphidomorpha</taxon>
        <taxon>Aphidoidea</taxon>
        <taxon>Aphididae</taxon>
        <taxon>Lachninae</taxon>
        <taxon>Cinara</taxon>
    </lineage>
</organism>
<dbReference type="AlphaFoldDB" id="A0A5E4N282"/>
<reference evidence="1 2" key="1">
    <citation type="submission" date="2019-08" db="EMBL/GenBank/DDBJ databases">
        <authorList>
            <person name="Alioto T."/>
            <person name="Alioto T."/>
            <person name="Gomez Garrido J."/>
        </authorList>
    </citation>
    <scope>NUCLEOTIDE SEQUENCE [LARGE SCALE GENOMIC DNA]</scope>
</reference>